<dbReference type="InterPro" id="IPR036388">
    <property type="entry name" value="WH-like_DNA-bd_sf"/>
</dbReference>
<name>A0ABS4D8H3_9CHLR</name>
<dbReference type="SUPFAM" id="SSF48452">
    <property type="entry name" value="TPR-like"/>
    <property type="match status" value="1"/>
</dbReference>
<dbReference type="SUPFAM" id="SSF46785">
    <property type="entry name" value="Winged helix' DNA-binding domain"/>
    <property type="match status" value="1"/>
</dbReference>
<sequence length="1380" mass="148490">MFGQWRVELDGELVQVPTRMAKVLLARLVCAFPSPIPLTLLGDDLFPTLEPTQVQRRLRSARHYLRQALGPILVTSEYHLGLDPHLVVLSDYHAFLQHSRPDATQAELEHAMTLYTGPFLGSLADAWAAHEASVTQVRYLEVLHRLVTLARASGSAMLLLRTARRWVIEEPWEEQAHVAAVQALLDLGEHEAALDQVSQARSMLRAEWQQHTWPALDELARLLARTPPPVASAPIAPLAELPTLPLALPVEVESGLAAALPLIGRVRELEGLAEVWQQALARRPAAVLIEGASGLGKTRLVQEFAAQVRLRASWTVLWLTPRTGAHDIWELFEDGVIGAGRTARVYLRAACASLDDQQWHLLCRQMPRLREVLPERAPQPLRRAQRLRFDPLQALVALLDHVAAQGALLLVIDDFPGDHQALRQLVIRLLAGPRALCVVLTAPPGEASFPVATLHRPILLPLRLLALEPLDPQATLHLAQAAVGGRIAPALRDRLLTISGGHPGLLLGLIHVLYEHQVLWYDPPTGWGLIRPDVSLPTTMPALMRWQVARLAPAAWMMACTFALLGRPADEDLIEALWPEPGQRVALLSDLLIAGVLIERGQYLRLAHPDLGVYLLERLDPEARRTLHAQLATALGRALDCPVTLRFERLAHGALGHLWDAVLDEALDATYEALAAGTLPLAQRSLGFASAAVQALNLPVGHALRWEAARLMAYMADGSPPFDLLGGRRKSSLLPSGSSRRSPGRSSNPSPPLPPLSHEGRGGEPRPSPLVGEGLGVGGARPAPLVGEGLGVGGARPAPSPPLPPLSHEGRGGGAPPRAAAGQRPSPLVGEGLGVGGQGWHQPKTLSLRAVGAGGARPASAPDLLLEEAQAAGREDWQIEALICVGLARGTLVDPAEGERVLREALAQARCTGLTRLEAQASLALAEVLAISEAYDEGVLYAQRAVELAAMEVGCGAKVRSHSGKHAQSTVLTEARLNLVAALLAAHRREAAAAVMAHLVDDAALATMPLLAARALLAEALVCLSQRRYGEALALLRAALFQAQLADDQRVELEVRARLVHTLALVGAFEESRLLGATTLPLLREAGLLAPLKLLLASMTLTLLALHEYEEALALAREGTELARRLASQPAVALHTALVAAAQLGLGQTREAYATLLQLEPAGVPALPVEGIVLAAEVYAAACDPDRALAHARAAAILPEPGLPHWSPAMTRWRIAGVLAACEQPIEAATARIDALDTLLAELGYNKEPEVRRTLLALQPFDLELACQPVLQRPRCLAWLPLRHAPTGRPLQPDELHPVVWTIEAPDDPVDRIARRHICLLRLSGEAIAQGCFATLEELARVLEVNVRTIKRDLAMLREQGIVVVTRGGDLKANARVSGR</sequence>
<dbReference type="Pfam" id="PF03704">
    <property type="entry name" value="BTAD"/>
    <property type="match status" value="1"/>
</dbReference>
<dbReference type="PANTHER" id="PTHR35807">
    <property type="entry name" value="TRANSCRIPTIONAL REGULATOR REDD-RELATED"/>
    <property type="match status" value="1"/>
</dbReference>
<evidence type="ECO:0000313" key="5">
    <source>
        <dbReference type="EMBL" id="MBP1465710.1"/>
    </source>
</evidence>
<dbReference type="Pfam" id="PF13191">
    <property type="entry name" value="AAA_16"/>
    <property type="match status" value="1"/>
</dbReference>
<dbReference type="EMBL" id="SIJK02000011">
    <property type="protein sequence ID" value="MBP1465710.1"/>
    <property type="molecule type" value="Genomic_DNA"/>
</dbReference>
<dbReference type="InterPro" id="IPR001034">
    <property type="entry name" value="DeoR_HTH"/>
</dbReference>
<dbReference type="InterPro" id="IPR027417">
    <property type="entry name" value="P-loop_NTPase"/>
</dbReference>
<feature type="region of interest" description="Disordered" evidence="3">
    <location>
        <begin position="725"/>
        <end position="841"/>
    </location>
</feature>
<keyword evidence="2" id="KW-0804">Transcription</keyword>
<reference evidence="5 6" key="1">
    <citation type="submission" date="2021-03" db="EMBL/GenBank/DDBJ databases">
        <authorList>
            <person name="Grouzdev D.S."/>
        </authorList>
    </citation>
    <scope>NUCLEOTIDE SEQUENCE [LARGE SCALE GENOMIC DNA]</scope>
    <source>
        <strain evidence="5 6">M50-1</strain>
    </source>
</reference>
<organism evidence="5 6">
    <name type="scientific">Candidatus Chloroploca mongolica</name>
    <dbReference type="NCBI Taxonomy" id="2528176"/>
    <lineage>
        <taxon>Bacteria</taxon>
        <taxon>Bacillati</taxon>
        <taxon>Chloroflexota</taxon>
        <taxon>Chloroflexia</taxon>
        <taxon>Chloroflexales</taxon>
        <taxon>Chloroflexineae</taxon>
        <taxon>Oscillochloridaceae</taxon>
        <taxon>Candidatus Chloroploca</taxon>
    </lineage>
</organism>
<feature type="compositionally biased region" description="Low complexity" evidence="3">
    <location>
        <begin position="732"/>
        <end position="748"/>
    </location>
</feature>
<evidence type="ECO:0000256" key="3">
    <source>
        <dbReference type="SAM" id="MobiDB-lite"/>
    </source>
</evidence>
<comment type="caution">
    <text evidence="5">The sequence shown here is derived from an EMBL/GenBank/DDBJ whole genome shotgun (WGS) entry which is preliminary data.</text>
</comment>
<keyword evidence="6" id="KW-1185">Reference proteome</keyword>
<evidence type="ECO:0000256" key="2">
    <source>
        <dbReference type="ARBA" id="ARBA00023163"/>
    </source>
</evidence>
<proteinExistence type="predicted"/>
<evidence type="ECO:0000256" key="1">
    <source>
        <dbReference type="ARBA" id="ARBA00023015"/>
    </source>
</evidence>
<dbReference type="RefSeq" id="WP_167857311.1">
    <property type="nucleotide sequence ID" value="NZ_SIJK02000011.1"/>
</dbReference>
<dbReference type="Gene3D" id="1.25.40.10">
    <property type="entry name" value="Tetratricopeptide repeat domain"/>
    <property type="match status" value="2"/>
</dbReference>
<keyword evidence="1" id="KW-0805">Transcription regulation</keyword>
<feature type="domain" description="Bacterial transcriptional activator" evidence="4">
    <location>
        <begin position="90"/>
        <end position="223"/>
    </location>
</feature>
<accession>A0ABS4D8H3</accession>
<evidence type="ECO:0000259" key="4">
    <source>
        <dbReference type="SMART" id="SM01043"/>
    </source>
</evidence>
<gene>
    <name evidence="5" type="ORF">EYB53_008335</name>
</gene>
<dbReference type="SMART" id="SM01043">
    <property type="entry name" value="BTAD"/>
    <property type="match status" value="1"/>
</dbReference>
<dbReference type="InterPro" id="IPR041664">
    <property type="entry name" value="AAA_16"/>
</dbReference>
<dbReference type="Pfam" id="PF08220">
    <property type="entry name" value="HTH_DeoR"/>
    <property type="match status" value="1"/>
</dbReference>
<protein>
    <submittedName>
        <fullName evidence="5">AAA family ATPase</fullName>
    </submittedName>
</protein>
<dbReference type="Gene3D" id="1.10.10.10">
    <property type="entry name" value="Winged helix-like DNA-binding domain superfamily/Winged helix DNA-binding domain"/>
    <property type="match status" value="1"/>
</dbReference>
<dbReference type="InterPro" id="IPR051677">
    <property type="entry name" value="AfsR-DnrI-RedD_regulator"/>
</dbReference>
<dbReference type="InterPro" id="IPR011990">
    <property type="entry name" value="TPR-like_helical_dom_sf"/>
</dbReference>
<dbReference type="InterPro" id="IPR036390">
    <property type="entry name" value="WH_DNA-bd_sf"/>
</dbReference>
<dbReference type="SUPFAM" id="SSF52540">
    <property type="entry name" value="P-loop containing nucleoside triphosphate hydrolases"/>
    <property type="match status" value="1"/>
</dbReference>
<dbReference type="Proteomes" id="UP001193081">
    <property type="component" value="Unassembled WGS sequence"/>
</dbReference>
<evidence type="ECO:0000313" key="6">
    <source>
        <dbReference type="Proteomes" id="UP001193081"/>
    </source>
</evidence>
<dbReference type="InterPro" id="IPR005158">
    <property type="entry name" value="BTAD"/>
</dbReference>
<feature type="compositionally biased region" description="Low complexity" evidence="3">
    <location>
        <begin position="816"/>
        <end position="830"/>
    </location>
</feature>